<dbReference type="AlphaFoldDB" id="A0A9N9S7F3"/>
<dbReference type="InterPro" id="IPR033469">
    <property type="entry name" value="CYTH-like_dom_sf"/>
</dbReference>
<evidence type="ECO:0000313" key="3">
    <source>
        <dbReference type="Proteomes" id="UP001153620"/>
    </source>
</evidence>
<reference evidence="2" key="2">
    <citation type="submission" date="2022-10" db="EMBL/GenBank/DDBJ databases">
        <authorList>
            <consortium name="ENA_rothamsted_submissions"/>
            <consortium name="culmorum"/>
            <person name="King R."/>
        </authorList>
    </citation>
    <scope>NUCLEOTIDE SEQUENCE</scope>
</reference>
<evidence type="ECO:0000259" key="1">
    <source>
        <dbReference type="Pfam" id="PF01928"/>
    </source>
</evidence>
<dbReference type="InterPro" id="IPR008173">
    <property type="entry name" value="Adenylyl_cyclase_CyaB"/>
</dbReference>
<dbReference type="OrthoDB" id="6159137at2759"/>
<keyword evidence="3" id="KW-1185">Reference proteome</keyword>
<dbReference type="CDD" id="cd07890">
    <property type="entry name" value="CYTH-like_AC_IV-like"/>
    <property type="match status" value="1"/>
</dbReference>
<dbReference type="PANTHER" id="PTHR21028:SF2">
    <property type="entry name" value="CYTH DOMAIN-CONTAINING PROTEIN"/>
    <property type="match status" value="1"/>
</dbReference>
<evidence type="ECO:0000313" key="2">
    <source>
        <dbReference type="EMBL" id="CAG9812337.1"/>
    </source>
</evidence>
<reference evidence="2" key="1">
    <citation type="submission" date="2022-01" db="EMBL/GenBank/DDBJ databases">
        <authorList>
            <person name="King R."/>
        </authorList>
    </citation>
    <scope>NUCLEOTIDE SEQUENCE</scope>
</reference>
<dbReference type="PANTHER" id="PTHR21028">
    <property type="entry name" value="SI:CH211-156B7.4"/>
    <property type="match status" value="1"/>
</dbReference>
<feature type="domain" description="CYTH" evidence="1">
    <location>
        <begin position="39"/>
        <end position="182"/>
    </location>
</feature>
<dbReference type="Pfam" id="PF01928">
    <property type="entry name" value="CYTH"/>
    <property type="match status" value="1"/>
</dbReference>
<dbReference type="EMBL" id="OU895880">
    <property type="protein sequence ID" value="CAG9812337.1"/>
    <property type="molecule type" value="Genomic_DNA"/>
</dbReference>
<organism evidence="2 3">
    <name type="scientific">Chironomus riparius</name>
    <dbReference type="NCBI Taxonomy" id="315576"/>
    <lineage>
        <taxon>Eukaryota</taxon>
        <taxon>Metazoa</taxon>
        <taxon>Ecdysozoa</taxon>
        <taxon>Arthropoda</taxon>
        <taxon>Hexapoda</taxon>
        <taxon>Insecta</taxon>
        <taxon>Pterygota</taxon>
        <taxon>Neoptera</taxon>
        <taxon>Endopterygota</taxon>
        <taxon>Diptera</taxon>
        <taxon>Nematocera</taxon>
        <taxon>Chironomoidea</taxon>
        <taxon>Chironomidae</taxon>
        <taxon>Chironominae</taxon>
        <taxon>Chironomus</taxon>
    </lineage>
</organism>
<name>A0A9N9S7F3_9DIPT</name>
<dbReference type="InterPro" id="IPR023577">
    <property type="entry name" value="CYTH_domain"/>
</dbReference>
<dbReference type="GO" id="GO:0016462">
    <property type="term" value="F:pyrophosphatase activity"/>
    <property type="evidence" value="ECO:0007669"/>
    <property type="project" value="UniProtKB-ARBA"/>
</dbReference>
<dbReference type="Proteomes" id="UP001153620">
    <property type="component" value="Chromosome 4"/>
</dbReference>
<protein>
    <recommendedName>
        <fullName evidence="1">CYTH domain-containing protein</fullName>
    </recommendedName>
</protein>
<sequence>MTLKFSAKLIKHNLNPSICIYKRNSSKVFFKMSCGDCRNVEIKAKLCDENEFNEKVNIAKKLTGKIEAELIKQHDVFFKVTKGRLKLRYEEGNKAKLVQYDRDNVQGPKLSKFNILEVENGSLMEKILNESIGTLGILDKTRHLFMYDRSRIHLDVVKNKGSNYYGLEFEVMMRPDEDIEIGNKVAADLIKTFELRDNQLMEGSYFEILNS</sequence>
<dbReference type="SUPFAM" id="SSF55154">
    <property type="entry name" value="CYTH-like phosphatases"/>
    <property type="match status" value="1"/>
</dbReference>
<dbReference type="Gene3D" id="2.40.320.10">
    <property type="entry name" value="Hypothetical Protein Pfu-838710-001"/>
    <property type="match status" value="1"/>
</dbReference>
<accession>A0A9N9S7F3</accession>
<proteinExistence type="predicted"/>
<gene>
    <name evidence="2" type="ORF">CHIRRI_LOCUS15142</name>
</gene>